<sequence length="388" mass="43654">MLWSGCGNDEIVEVYEMGLKKWLSMSSEERFAAKMARKKRINANNELFRLIVQKQLADDSYEIVKSAINSGADVNTVGGEGNTLLHCAAMNGCPKVARLLIEHGADVEAGFQLFPDSTGTTPLMMAAQFGHIAVATLLLEAGADTHKIVAFGNDCFLPQLSKVVWVSKIQVLLFAAGLMVAVHESVAETNGAIIRFTYSGNEAMLIVDAPEAGDYTLQHAHSLTNTDWQDTGFFRVIYTTNETTLAGSNDFMDYMKPYDRDTFTPNYEYWKYAFADVIRWVHKDGELHSIDAFEQNQHLYPKEYNTKTHAQIAHMKAWVDVDPANRIGLVLVGHPYVYTQRPNADHPMFYRYHYDTEPPYGEGEDYPDTISYSGSSVWRFQRQLKGSL</sequence>
<dbReference type="AlphaFoldDB" id="A0A6C2UT43"/>
<dbReference type="PROSITE" id="PS50088">
    <property type="entry name" value="ANK_REPEAT"/>
    <property type="match status" value="2"/>
</dbReference>
<evidence type="ECO:0000313" key="5">
    <source>
        <dbReference type="Proteomes" id="UP000346198"/>
    </source>
</evidence>
<feature type="repeat" description="ANK" evidence="3">
    <location>
        <begin position="80"/>
        <end position="112"/>
    </location>
</feature>
<gene>
    <name evidence="4" type="ORF">SCARR_05238</name>
</gene>
<feature type="repeat" description="ANK" evidence="3">
    <location>
        <begin position="118"/>
        <end position="144"/>
    </location>
</feature>
<name>A0A6C2UT43_9BACT</name>
<dbReference type="InterPro" id="IPR036770">
    <property type="entry name" value="Ankyrin_rpt-contain_sf"/>
</dbReference>
<dbReference type="PROSITE" id="PS50297">
    <property type="entry name" value="ANK_REP_REGION"/>
    <property type="match status" value="2"/>
</dbReference>
<evidence type="ECO:0000313" key="4">
    <source>
        <dbReference type="EMBL" id="VGO23133.1"/>
    </source>
</evidence>
<protein>
    <submittedName>
        <fullName evidence="4">Uncharacterized protein</fullName>
    </submittedName>
</protein>
<dbReference type="SUPFAM" id="SSF48403">
    <property type="entry name" value="Ankyrin repeat"/>
    <property type="match status" value="1"/>
</dbReference>
<keyword evidence="5" id="KW-1185">Reference proteome</keyword>
<evidence type="ECO:0000256" key="2">
    <source>
        <dbReference type="ARBA" id="ARBA00023043"/>
    </source>
</evidence>
<dbReference type="Pfam" id="PF12796">
    <property type="entry name" value="Ank_2"/>
    <property type="match status" value="1"/>
</dbReference>
<organism evidence="4 5">
    <name type="scientific">Pontiella sulfatireligans</name>
    <dbReference type="NCBI Taxonomy" id="2750658"/>
    <lineage>
        <taxon>Bacteria</taxon>
        <taxon>Pseudomonadati</taxon>
        <taxon>Kiritimatiellota</taxon>
        <taxon>Kiritimatiellia</taxon>
        <taxon>Kiritimatiellales</taxon>
        <taxon>Pontiellaceae</taxon>
        <taxon>Pontiella</taxon>
    </lineage>
</organism>
<evidence type="ECO:0000256" key="3">
    <source>
        <dbReference type="PROSITE-ProRule" id="PRU00023"/>
    </source>
</evidence>
<dbReference type="Gene3D" id="1.25.40.20">
    <property type="entry name" value="Ankyrin repeat-containing domain"/>
    <property type="match status" value="1"/>
</dbReference>
<dbReference type="Proteomes" id="UP000346198">
    <property type="component" value="Unassembled WGS sequence"/>
</dbReference>
<keyword evidence="2 3" id="KW-0040">ANK repeat</keyword>
<dbReference type="InterPro" id="IPR002110">
    <property type="entry name" value="Ankyrin_rpt"/>
</dbReference>
<reference evidence="4 5" key="1">
    <citation type="submission" date="2019-04" db="EMBL/GenBank/DDBJ databases">
        <authorList>
            <person name="Van Vliet M D."/>
        </authorList>
    </citation>
    <scope>NUCLEOTIDE SEQUENCE [LARGE SCALE GENOMIC DNA]</scope>
    <source>
        <strain evidence="4 5">F21</strain>
    </source>
</reference>
<dbReference type="SMART" id="SM00248">
    <property type="entry name" value="ANK"/>
    <property type="match status" value="2"/>
</dbReference>
<dbReference type="PANTHER" id="PTHR24126:SF14">
    <property type="entry name" value="ANK_REP_REGION DOMAIN-CONTAINING PROTEIN"/>
    <property type="match status" value="1"/>
</dbReference>
<keyword evidence="1" id="KW-0677">Repeat</keyword>
<proteinExistence type="predicted"/>
<dbReference type="PANTHER" id="PTHR24126">
    <property type="entry name" value="ANKYRIN REPEAT, PH AND SEC7 DOMAIN CONTAINING PROTEIN SECG-RELATED"/>
    <property type="match status" value="1"/>
</dbReference>
<dbReference type="EMBL" id="CAAHFH010000003">
    <property type="protein sequence ID" value="VGO23133.1"/>
    <property type="molecule type" value="Genomic_DNA"/>
</dbReference>
<accession>A0A6C2UT43</accession>
<evidence type="ECO:0000256" key="1">
    <source>
        <dbReference type="ARBA" id="ARBA00022737"/>
    </source>
</evidence>